<feature type="domain" description="Cytochrome c" evidence="6">
    <location>
        <begin position="142"/>
        <end position="232"/>
    </location>
</feature>
<dbReference type="InterPro" id="IPR050597">
    <property type="entry name" value="Cytochrome_c_Oxidase_Subunit"/>
</dbReference>
<organism evidence="7 8">
    <name type="scientific">Paraburkholderia denitrificans</name>
    <dbReference type="NCBI Taxonomy" id="694025"/>
    <lineage>
        <taxon>Bacteria</taxon>
        <taxon>Pseudomonadati</taxon>
        <taxon>Pseudomonadota</taxon>
        <taxon>Betaproteobacteria</taxon>
        <taxon>Burkholderiales</taxon>
        <taxon>Burkholderiaceae</taxon>
        <taxon>Paraburkholderia</taxon>
    </lineage>
</organism>
<dbReference type="Pfam" id="PF00034">
    <property type="entry name" value="Cytochrom_C"/>
    <property type="match status" value="1"/>
</dbReference>
<evidence type="ECO:0000313" key="8">
    <source>
        <dbReference type="Proteomes" id="UP001596103"/>
    </source>
</evidence>
<comment type="caution">
    <text evidence="7">The sequence shown here is derived from an EMBL/GenBank/DDBJ whole genome shotgun (WGS) entry which is preliminary data.</text>
</comment>
<name>A0ABW0JDS5_9BURK</name>
<reference evidence="8" key="1">
    <citation type="journal article" date="2019" name="Int. J. Syst. Evol. Microbiol.">
        <title>The Global Catalogue of Microorganisms (GCM) 10K type strain sequencing project: providing services to taxonomists for standard genome sequencing and annotation.</title>
        <authorList>
            <consortium name="The Broad Institute Genomics Platform"/>
            <consortium name="The Broad Institute Genome Sequencing Center for Infectious Disease"/>
            <person name="Wu L."/>
            <person name="Ma J."/>
        </authorList>
    </citation>
    <scope>NUCLEOTIDE SEQUENCE [LARGE SCALE GENOMIC DNA]</scope>
    <source>
        <strain evidence="8">CCUG 56042</strain>
    </source>
</reference>
<gene>
    <name evidence="7" type="ORF">ACFPTO_19975</name>
</gene>
<evidence type="ECO:0000256" key="5">
    <source>
        <dbReference type="SAM" id="MobiDB-lite"/>
    </source>
</evidence>
<dbReference type="SUPFAM" id="SSF46626">
    <property type="entry name" value="Cytochrome c"/>
    <property type="match status" value="2"/>
</dbReference>
<dbReference type="PANTHER" id="PTHR33751">
    <property type="entry name" value="CBB3-TYPE CYTOCHROME C OXIDASE SUBUNIT FIXP"/>
    <property type="match status" value="1"/>
</dbReference>
<evidence type="ECO:0000256" key="3">
    <source>
        <dbReference type="ARBA" id="ARBA00023004"/>
    </source>
</evidence>
<keyword evidence="3 4" id="KW-0408">Iron</keyword>
<sequence length="256" mass="27389">MELSVFPRRLFRPLIPLAAPLGALLVFGATGVFNTAHAQTPQPKAPQTKAPDTIEARVRGCAACHGKQGQGSDNDYFPRLAGKPVQYLFNQLVNFREGRRKYPPMNYLVTYLSDDYLREIATHFSQQRPPYPPPAAPTVAASKLARGSNIVLHGDPARQVPACAACHGEKLTGMEPAIPGLVGLHADYISAQIGAWRSGSRRAIAPDCMHAIATRLSDEDVSAVAAWLSTQPAPQNPVPAPAGSLKTPLACGSEPQ</sequence>
<dbReference type="EMBL" id="JBHSMP010000028">
    <property type="protein sequence ID" value="MFC5431060.1"/>
    <property type="molecule type" value="Genomic_DNA"/>
</dbReference>
<protein>
    <submittedName>
        <fullName evidence="7">C-type cytochrome</fullName>
    </submittedName>
</protein>
<proteinExistence type="predicted"/>
<dbReference type="InterPro" id="IPR009056">
    <property type="entry name" value="Cyt_c-like_dom"/>
</dbReference>
<keyword evidence="2 4" id="KW-0479">Metal-binding</keyword>
<dbReference type="PANTHER" id="PTHR33751:SF11">
    <property type="entry name" value="BLL4483 PROTEIN"/>
    <property type="match status" value="1"/>
</dbReference>
<dbReference type="RefSeq" id="WP_377714018.1">
    <property type="nucleotide sequence ID" value="NZ_JBHSMP010000028.1"/>
</dbReference>
<dbReference type="Proteomes" id="UP001596103">
    <property type="component" value="Unassembled WGS sequence"/>
</dbReference>
<keyword evidence="8" id="KW-1185">Reference proteome</keyword>
<dbReference type="PROSITE" id="PS51007">
    <property type="entry name" value="CYTC"/>
    <property type="match status" value="1"/>
</dbReference>
<evidence type="ECO:0000256" key="1">
    <source>
        <dbReference type="ARBA" id="ARBA00022617"/>
    </source>
</evidence>
<accession>A0ABW0JDS5</accession>
<feature type="region of interest" description="Disordered" evidence="5">
    <location>
        <begin position="231"/>
        <end position="256"/>
    </location>
</feature>
<keyword evidence="1 4" id="KW-0349">Heme</keyword>
<evidence type="ECO:0000256" key="2">
    <source>
        <dbReference type="ARBA" id="ARBA00022723"/>
    </source>
</evidence>
<evidence type="ECO:0000256" key="4">
    <source>
        <dbReference type="PROSITE-ProRule" id="PRU00433"/>
    </source>
</evidence>
<evidence type="ECO:0000259" key="6">
    <source>
        <dbReference type="PROSITE" id="PS51007"/>
    </source>
</evidence>
<evidence type="ECO:0000313" key="7">
    <source>
        <dbReference type="EMBL" id="MFC5431060.1"/>
    </source>
</evidence>
<dbReference type="InterPro" id="IPR036909">
    <property type="entry name" value="Cyt_c-like_dom_sf"/>
</dbReference>
<dbReference type="Gene3D" id="1.10.760.10">
    <property type="entry name" value="Cytochrome c-like domain"/>
    <property type="match status" value="2"/>
</dbReference>